<dbReference type="InterPro" id="IPR000182">
    <property type="entry name" value="GNAT_dom"/>
</dbReference>
<dbReference type="eggNOG" id="COG0456">
    <property type="taxonomic scope" value="Bacteria"/>
</dbReference>
<dbReference type="STRING" id="357804.Ping_0111"/>
<dbReference type="GO" id="GO:0016747">
    <property type="term" value="F:acyltransferase activity, transferring groups other than amino-acyl groups"/>
    <property type="evidence" value="ECO:0007669"/>
    <property type="project" value="InterPro"/>
</dbReference>
<dbReference type="AlphaFoldDB" id="A1SR70"/>
<name>A1SR70_PSYIN</name>
<dbReference type="InterPro" id="IPR016181">
    <property type="entry name" value="Acyl_CoA_acyltransferase"/>
</dbReference>
<organism evidence="4 5">
    <name type="scientific">Psychromonas ingrahamii (strain DSM 17664 / CCUG 51855 / 37)</name>
    <dbReference type="NCBI Taxonomy" id="357804"/>
    <lineage>
        <taxon>Bacteria</taxon>
        <taxon>Pseudomonadati</taxon>
        <taxon>Pseudomonadota</taxon>
        <taxon>Gammaproteobacteria</taxon>
        <taxon>Alteromonadales</taxon>
        <taxon>Psychromonadaceae</taxon>
        <taxon>Psychromonas</taxon>
    </lineage>
</organism>
<dbReference type="CDD" id="cd04301">
    <property type="entry name" value="NAT_SF"/>
    <property type="match status" value="1"/>
</dbReference>
<dbReference type="PANTHER" id="PTHR43420">
    <property type="entry name" value="ACETYLTRANSFERASE"/>
    <property type="match status" value="1"/>
</dbReference>
<dbReference type="Pfam" id="PF00583">
    <property type="entry name" value="Acetyltransf_1"/>
    <property type="match status" value="1"/>
</dbReference>
<dbReference type="RefSeq" id="WP_011768544.1">
    <property type="nucleotide sequence ID" value="NC_008709.1"/>
</dbReference>
<accession>A1SR70</accession>
<keyword evidence="1 4" id="KW-0808">Transferase</keyword>
<dbReference type="PROSITE" id="PS51186">
    <property type="entry name" value="GNAT"/>
    <property type="match status" value="1"/>
</dbReference>
<evidence type="ECO:0000313" key="4">
    <source>
        <dbReference type="EMBL" id="ABM01985.1"/>
    </source>
</evidence>
<evidence type="ECO:0000256" key="2">
    <source>
        <dbReference type="ARBA" id="ARBA00023315"/>
    </source>
</evidence>
<proteinExistence type="predicted"/>
<gene>
    <name evidence="4" type="ordered locus">Ping_0111</name>
</gene>
<dbReference type="Gene3D" id="3.40.630.30">
    <property type="match status" value="1"/>
</dbReference>
<dbReference type="EMBL" id="CP000510">
    <property type="protein sequence ID" value="ABM01985.1"/>
    <property type="molecule type" value="Genomic_DNA"/>
</dbReference>
<keyword evidence="5" id="KW-1185">Reference proteome</keyword>
<feature type="domain" description="N-acetyltransferase" evidence="3">
    <location>
        <begin position="1"/>
        <end position="160"/>
    </location>
</feature>
<dbReference type="PANTHER" id="PTHR43420:SF44">
    <property type="entry name" value="ACETYLTRANSFERASE YPEA"/>
    <property type="match status" value="1"/>
</dbReference>
<evidence type="ECO:0000256" key="1">
    <source>
        <dbReference type="ARBA" id="ARBA00022679"/>
    </source>
</evidence>
<evidence type="ECO:0000259" key="3">
    <source>
        <dbReference type="PROSITE" id="PS51186"/>
    </source>
</evidence>
<sequence length="160" mass="17928">MFNIVQADLSHTEHAKAYLHLMSHYASDPMGGGQDLSNFAKQNLIPTLLKRNDIFIVLIFSNNKPAALLTAIEGFSTFACKPLFNIHDVVVYQDFRGQGLTSLLFKKIEEIAKLRDCCKITLEVLEGNTIAKNAYSKLGYSDYVLDPKCGSALFWTKSLY</sequence>
<dbReference type="OrthoDB" id="9799601at2"/>
<protein>
    <submittedName>
        <fullName evidence="4">GCN5-related N-acetyltransferase</fullName>
    </submittedName>
</protein>
<dbReference type="HOGENOM" id="CLU_1640695_0_0_6"/>
<dbReference type="KEGG" id="pin:Ping_0111"/>
<dbReference type="InterPro" id="IPR050680">
    <property type="entry name" value="YpeA/RimI_acetyltransf"/>
</dbReference>
<evidence type="ECO:0000313" key="5">
    <source>
        <dbReference type="Proteomes" id="UP000000639"/>
    </source>
</evidence>
<dbReference type="SUPFAM" id="SSF55729">
    <property type="entry name" value="Acyl-CoA N-acyltransferases (Nat)"/>
    <property type="match status" value="1"/>
</dbReference>
<keyword evidence="2" id="KW-0012">Acyltransferase</keyword>
<reference evidence="4 5" key="1">
    <citation type="submission" date="2007-01" db="EMBL/GenBank/DDBJ databases">
        <title>Complete sequence of Psychromonas ingrahamii 37.</title>
        <authorList>
            <consortium name="US DOE Joint Genome Institute"/>
            <person name="Copeland A."/>
            <person name="Lucas S."/>
            <person name="Lapidus A."/>
            <person name="Barry K."/>
            <person name="Detter J.C."/>
            <person name="Glavina del Rio T."/>
            <person name="Hammon N."/>
            <person name="Israni S."/>
            <person name="Dalin E."/>
            <person name="Tice H."/>
            <person name="Pitluck S."/>
            <person name="Thompson L.S."/>
            <person name="Brettin T."/>
            <person name="Bruce D."/>
            <person name="Han C."/>
            <person name="Tapia R."/>
            <person name="Schmutz J."/>
            <person name="Larimer F."/>
            <person name="Land M."/>
            <person name="Hauser L."/>
            <person name="Kyrpides N."/>
            <person name="Ivanova N."/>
            <person name="Staley J."/>
            <person name="Richardson P."/>
        </authorList>
    </citation>
    <scope>NUCLEOTIDE SEQUENCE [LARGE SCALE GENOMIC DNA]</scope>
    <source>
        <strain evidence="4 5">37</strain>
    </source>
</reference>
<dbReference type="Proteomes" id="UP000000639">
    <property type="component" value="Chromosome"/>
</dbReference>